<dbReference type="InterPro" id="IPR011933">
    <property type="entry name" value="Double_TM_dom"/>
</dbReference>
<organism evidence="3 4">
    <name type="scientific">Botrimarina mediterranea</name>
    <dbReference type="NCBI Taxonomy" id="2528022"/>
    <lineage>
        <taxon>Bacteria</taxon>
        <taxon>Pseudomonadati</taxon>
        <taxon>Planctomycetota</taxon>
        <taxon>Planctomycetia</taxon>
        <taxon>Pirellulales</taxon>
        <taxon>Lacipirellulaceae</taxon>
        <taxon>Botrimarina</taxon>
    </lineage>
</organism>
<dbReference type="AlphaFoldDB" id="A0A518KE78"/>
<evidence type="ECO:0000313" key="4">
    <source>
        <dbReference type="Proteomes" id="UP000316426"/>
    </source>
</evidence>
<dbReference type="SUPFAM" id="SSF52317">
    <property type="entry name" value="Class I glutamine amidotransferase-like"/>
    <property type="match status" value="1"/>
</dbReference>
<sequence length="721" mass="77548">MAFLAPALLAGVLLIGIPIALHLRRRRDPVRVEFPALRLLKRNRHRTETQLRLRRWVLLALRCCLLALLAAALARPLLKPPSADSGAAADGPAGEGVGLALVIDNGPNAAYQSLNETRLEAAQELASKLLSGLPGDTPVVLADRAAGGGASMLEPAAAAARVDRLRVGGAAKPLAAAVRDAVVRLAETPAARREAYVFTDLSAGAWDEASQRTVAAVLEEHPGVALRLVDVGVAEPRNAAIDDLRMPSESLAVGEALALSASIHLVGEWREPLAVQLWVDGEKGPVKRDERLVDPKGKSVPVEFTLSGLSEGFTTGFVRVVAGDAAPDDDARYFAVEVRRPRSMLIVAPEERDAVFFRAAIDPSVMDPSVAPRFETGVIAFDAWPRQSLAGYDAVVMIDPSPTVERGRGWRRLYDAAIGGAGVGVFLGGEATLDDFNSPDAQALLPAPLEWRSRDSTYLRPTSFAHPAIKPLAPYADAILWQTFPVYQRWELGDLREGAAVVARYADGGPAIVEQSVGRGRVLMMTTSVNDRYNPAVDGGYEWNRLPTGDDPWPFVLLARSLADYLTGAAETQLSYIAGETVSAPLPTGVELPGYVLRTPGGEAVRQSVPPGRSELAIPAATEPGPYRLEAGADLDRRFVVNLDPRAGHVERVAFSELQTSLGKDRVELIRNEEELTASIDLGRVGRELYGWVLALVAATLVGEQWVGNRYYRQTKENKPL</sequence>
<dbReference type="NCBIfam" id="TIGR02226">
    <property type="entry name" value="two_anch"/>
    <property type="match status" value="1"/>
</dbReference>
<dbReference type="InterPro" id="IPR029062">
    <property type="entry name" value="Class_I_gatase-like"/>
</dbReference>
<evidence type="ECO:0000259" key="2">
    <source>
        <dbReference type="Pfam" id="PF07584"/>
    </source>
</evidence>
<feature type="domain" description="Aerotolerance regulator N-terminal" evidence="2">
    <location>
        <begin position="1"/>
        <end position="76"/>
    </location>
</feature>
<keyword evidence="1" id="KW-1133">Transmembrane helix</keyword>
<dbReference type="EMBL" id="CP036349">
    <property type="protein sequence ID" value="QDV76095.1"/>
    <property type="molecule type" value="Genomic_DNA"/>
</dbReference>
<name>A0A518KE78_9BACT</name>
<protein>
    <recommendedName>
        <fullName evidence="2">Aerotolerance regulator N-terminal domain-containing protein</fullName>
    </recommendedName>
</protein>
<gene>
    <name evidence="3" type="ORF">Spa11_43200</name>
</gene>
<dbReference type="InterPro" id="IPR024163">
    <property type="entry name" value="Aerotolerance_reg_N"/>
</dbReference>
<dbReference type="Proteomes" id="UP000316426">
    <property type="component" value="Chromosome"/>
</dbReference>
<evidence type="ECO:0000256" key="1">
    <source>
        <dbReference type="SAM" id="Phobius"/>
    </source>
</evidence>
<accession>A0A518KE78</accession>
<keyword evidence="1" id="KW-0472">Membrane</keyword>
<reference evidence="3 4" key="1">
    <citation type="submission" date="2019-02" db="EMBL/GenBank/DDBJ databases">
        <title>Deep-cultivation of Planctomycetes and their phenomic and genomic characterization uncovers novel biology.</title>
        <authorList>
            <person name="Wiegand S."/>
            <person name="Jogler M."/>
            <person name="Boedeker C."/>
            <person name="Pinto D."/>
            <person name="Vollmers J."/>
            <person name="Rivas-Marin E."/>
            <person name="Kohn T."/>
            <person name="Peeters S.H."/>
            <person name="Heuer A."/>
            <person name="Rast P."/>
            <person name="Oberbeckmann S."/>
            <person name="Bunk B."/>
            <person name="Jeske O."/>
            <person name="Meyerdierks A."/>
            <person name="Storesund J.E."/>
            <person name="Kallscheuer N."/>
            <person name="Luecker S."/>
            <person name="Lage O.M."/>
            <person name="Pohl T."/>
            <person name="Merkel B.J."/>
            <person name="Hornburger P."/>
            <person name="Mueller R.-W."/>
            <person name="Bruemmer F."/>
            <person name="Labrenz M."/>
            <person name="Spormann A.M."/>
            <person name="Op den Camp H."/>
            <person name="Overmann J."/>
            <person name="Amann R."/>
            <person name="Jetten M.S.M."/>
            <person name="Mascher T."/>
            <person name="Medema M.H."/>
            <person name="Devos D.P."/>
            <person name="Kaster A.-K."/>
            <person name="Ovreas L."/>
            <person name="Rohde M."/>
            <person name="Galperin M.Y."/>
            <person name="Jogler C."/>
        </authorList>
    </citation>
    <scope>NUCLEOTIDE SEQUENCE [LARGE SCALE GENOMIC DNA]</scope>
    <source>
        <strain evidence="3 4">Spa11</strain>
    </source>
</reference>
<keyword evidence="1" id="KW-0812">Transmembrane</keyword>
<dbReference type="RefSeq" id="WP_145116509.1">
    <property type="nucleotide sequence ID" value="NZ_CP036349.1"/>
</dbReference>
<dbReference type="Gene3D" id="3.40.50.880">
    <property type="match status" value="1"/>
</dbReference>
<proteinExistence type="predicted"/>
<keyword evidence="4" id="KW-1185">Reference proteome</keyword>
<evidence type="ECO:0000313" key="3">
    <source>
        <dbReference type="EMBL" id="QDV76095.1"/>
    </source>
</evidence>
<feature type="transmembrane region" description="Helical" evidence="1">
    <location>
        <begin position="56"/>
        <end position="74"/>
    </location>
</feature>
<dbReference type="Pfam" id="PF07584">
    <property type="entry name" value="BatA"/>
    <property type="match status" value="1"/>
</dbReference>
<dbReference type="PANTHER" id="PTHR37464:SF1">
    <property type="entry name" value="BLL2463 PROTEIN"/>
    <property type="match status" value="1"/>
</dbReference>
<dbReference type="KEGG" id="bmei:Spa11_43200"/>
<dbReference type="PANTHER" id="PTHR37464">
    <property type="entry name" value="BLL2463 PROTEIN"/>
    <property type="match status" value="1"/>
</dbReference>
<feature type="transmembrane region" description="Helical" evidence="1">
    <location>
        <begin position="6"/>
        <end position="23"/>
    </location>
</feature>